<feature type="region of interest" description="Disordered" evidence="1">
    <location>
        <begin position="23"/>
        <end position="51"/>
    </location>
</feature>
<feature type="non-terminal residue" evidence="2">
    <location>
        <position position="1"/>
    </location>
</feature>
<evidence type="ECO:0000313" key="2">
    <source>
        <dbReference type="EMBL" id="GFP97844.1"/>
    </source>
</evidence>
<feature type="compositionally biased region" description="Pro residues" evidence="1">
    <location>
        <begin position="23"/>
        <end position="41"/>
    </location>
</feature>
<comment type="caution">
    <text evidence="2">The sequence shown here is derived from an EMBL/GenBank/DDBJ whole genome shotgun (WGS) entry which is preliminary data.</text>
</comment>
<sequence length="113" mass="12167">CAPQYALVSSACSSLPYTWVPPPTPPSPPAPPSPRGPPAPVKPGGLQGGYIPRHETAEQENCCRWLQEIDDVCVCELLVLLPPALARPVHNYTVVVDESCSVTFQCGSRLIQF</sequence>
<organism evidence="2 3">
    <name type="scientific">Phtheirospermum japonicum</name>
    <dbReference type="NCBI Taxonomy" id="374723"/>
    <lineage>
        <taxon>Eukaryota</taxon>
        <taxon>Viridiplantae</taxon>
        <taxon>Streptophyta</taxon>
        <taxon>Embryophyta</taxon>
        <taxon>Tracheophyta</taxon>
        <taxon>Spermatophyta</taxon>
        <taxon>Magnoliopsida</taxon>
        <taxon>eudicotyledons</taxon>
        <taxon>Gunneridae</taxon>
        <taxon>Pentapetalae</taxon>
        <taxon>asterids</taxon>
        <taxon>lamiids</taxon>
        <taxon>Lamiales</taxon>
        <taxon>Orobanchaceae</taxon>
        <taxon>Orobanchaceae incertae sedis</taxon>
        <taxon>Phtheirospermum</taxon>
    </lineage>
</organism>
<dbReference type="EMBL" id="BMAC01000504">
    <property type="protein sequence ID" value="GFP97844.1"/>
    <property type="molecule type" value="Genomic_DNA"/>
</dbReference>
<dbReference type="InterPro" id="IPR036312">
    <property type="entry name" value="Bifun_inhib/LTP/seed_sf"/>
</dbReference>
<evidence type="ECO:0000256" key="1">
    <source>
        <dbReference type="SAM" id="MobiDB-lite"/>
    </source>
</evidence>
<evidence type="ECO:0000313" key="3">
    <source>
        <dbReference type="Proteomes" id="UP000653305"/>
    </source>
</evidence>
<protein>
    <submittedName>
        <fullName evidence="2">Uncharacterized protein</fullName>
    </submittedName>
</protein>
<dbReference type="PANTHER" id="PTHR34377">
    <property type="entry name" value="TETRATRICOPEPTIDE REPEAT (TPR)-LIKE SUPERFAMILY PROTEIN"/>
    <property type="match status" value="1"/>
</dbReference>
<keyword evidence="3" id="KW-1185">Reference proteome</keyword>
<reference evidence="2" key="1">
    <citation type="submission" date="2020-07" db="EMBL/GenBank/DDBJ databases">
        <title>Ethylene signaling mediates host invasion by parasitic plants.</title>
        <authorList>
            <person name="Yoshida S."/>
        </authorList>
    </citation>
    <scope>NUCLEOTIDE SEQUENCE</scope>
    <source>
        <strain evidence="2">Okayama</strain>
    </source>
</reference>
<proteinExistence type="predicted"/>
<dbReference type="OrthoDB" id="1930534at2759"/>
<dbReference type="AlphaFoldDB" id="A0A830CNQ8"/>
<dbReference type="PANTHER" id="PTHR34377:SF3">
    <property type="entry name" value="TETRATRICOPEPTIDE REPEAT (TPR)-LIKE SUPERFAMILY PROTEIN"/>
    <property type="match status" value="1"/>
</dbReference>
<dbReference type="SUPFAM" id="SSF47699">
    <property type="entry name" value="Bifunctional inhibitor/lipid-transfer protein/seed storage 2S albumin"/>
    <property type="match status" value="1"/>
</dbReference>
<gene>
    <name evidence="2" type="ORF">PHJA_001928500</name>
</gene>
<accession>A0A830CNQ8</accession>
<dbReference type="Proteomes" id="UP000653305">
    <property type="component" value="Unassembled WGS sequence"/>
</dbReference>
<name>A0A830CNQ8_9LAMI</name>